<reference evidence="12" key="1">
    <citation type="submission" date="2018-02" db="EMBL/GenBank/DDBJ databases">
        <title>Rhizophora mucronata_Transcriptome.</title>
        <authorList>
            <person name="Meera S.P."/>
            <person name="Sreeshan A."/>
            <person name="Augustine A."/>
        </authorList>
    </citation>
    <scope>NUCLEOTIDE SEQUENCE</scope>
    <source>
        <tissue evidence="12">Leaf</tissue>
    </source>
</reference>
<dbReference type="FunFam" id="3.30.50.10:FF:000055">
    <property type="entry name" value="GATA transcription factor 21"/>
    <property type="match status" value="1"/>
</dbReference>
<evidence type="ECO:0000256" key="3">
    <source>
        <dbReference type="ARBA" id="ARBA00022771"/>
    </source>
</evidence>
<evidence type="ECO:0000256" key="5">
    <source>
        <dbReference type="ARBA" id="ARBA00023015"/>
    </source>
</evidence>
<keyword evidence="5" id="KW-0805">Transcription regulation</keyword>
<protein>
    <submittedName>
        <fullName evidence="12">Putative GATA transcription factor 22</fullName>
    </submittedName>
</protein>
<evidence type="ECO:0000256" key="8">
    <source>
        <dbReference type="ARBA" id="ARBA00023242"/>
    </source>
</evidence>
<evidence type="ECO:0000256" key="10">
    <source>
        <dbReference type="PROSITE-ProRule" id="PRU00094"/>
    </source>
</evidence>
<sequence>MMSPVYLNPPPSSFPAVEMKEEQLFLSPHLNHTHNTAAASISSPTAFFTTTQEHQQHDHRQVGNYKIDDRWGDNYKLLSSSSLQKVENDLKCNYVHKLSWSIRRDHGDNCEGKGNNEEDGTVKWKPSKMKLVRKTINSSNCPEADNKPAKFALNLQDHPHSQNNKDTNITSSSRSNVDTIRVCADCNTTTTPLWRSGPRGPKSLCNACGIRQRKARRAMEAAAAAANGTIATETSYTKTTNKVHNKEKKSRIAGHAAQSKKLCKPPDQTHQIQEKLCFKNLALSLSKNPALQRVFPQDVEEAAILLMELSCGFVHG</sequence>
<dbReference type="SUPFAM" id="SSF57716">
    <property type="entry name" value="Glucocorticoid receptor-like (DNA-binding domain)"/>
    <property type="match status" value="1"/>
</dbReference>
<dbReference type="Gene3D" id="3.30.50.10">
    <property type="entry name" value="Erythroid Transcription Factor GATA-1, subunit A"/>
    <property type="match status" value="1"/>
</dbReference>
<keyword evidence="6" id="KW-0238">DNA-binding</keyword>
<dbReference type="CDD" id="cd00202">
    <property type="entry name" value="ZnF_GATA"/>
    <property type="match status" value="1"/>
</dbReference>
<dbReference type="PANTHER" id="PTHR47255">
    <property type="entry name" value="GATA TRANSCRIPTION FACTOR 22-RELATED"/>
    <property type="match status" value="1"/>
</dbReference>
<keyword evidence="8" id="KW-0539">Nucleus</keyword>
<organism evidence="12">
    <name type="scientific">Rhizophora mucronata</name>
    <name type="common">Asiatic mangrove</name>
    <dbReference type="NCBI Taxonomy" id="61149"/>
    <lineage>
        <taxon>Eukaryota</taxon>
        <taxon>Viridiplantae</taxon>
        <taxon>Streptophyta</taxon>
        <taxon>Embryophyta</taxon>
        <taxon>Tracheophyta</taxon>
        <taxon>Spermatophyta</taxon>
        <taxon>Magnoliopsida</taxon>
        <taxon>eudicotyledons</taxon>
        <taxon>Gunneridae</taxon>
        <taxon>Pentapetalae</taxon>
        <taxon>rosids</taxon>
        <taxon>fabids</taxon>
        <taxon>Malpighiales</taxon>
        <taxon>Rhizophoraceae</taxon>
        <taxon>Rhizophora</taxon>
    </lineage>
</organism>
<evidence type="ECO:0000256" key="4">
    <source>
        <dbReference type="ARBA" id="ARBA00022833"/>
    </source>
</evidence>
<dbReference type="InterPro" id="IPR013088">
    <property type="entry name" value="Znf_NHR/GATA"/>
</dbReference>
<dbReference type="InterPro" id="IPR052138">
    <property type="entry name" value="GATA_ZnFinger_Domain"/>
</dbReference>
<keyword evidence="3 10" id="KW-0863">Zinc-finger</keyword>
<dbReference type="PROSITE" id="PS50114">
    <property type="entry name" value="GATA_ZN_FINGER_2"/>
    <property type="match status" value="1"/>
</dbReference>
<evidence type="ECO:0000256" key="2">
    <source>
        <dbReference type="ARBA" id="ARBA00022723"/>
    </source>
</evidence>
<accession>A0A2P2NG94</accession>
<dbReference type="InterPro" id="IPR000679">
    <property type="entry name" value="Znf_GATA"/>
</dbReference>
<dbReference type="GO" id="GO:0005634">
    <property type="term" value="C:nucleus"/>
    <property type="evidence" value="ECO:0007669"/>
    <property type="project" value="UniProtKB-SubCell"/>
</dbReference>
<feature type="domain" description="GATA-type" evidence="11">
    <location>
        <begin position="181"/>
        <end position="213"/>
    </location>
</feature>
<evidence type="ECO:0000256" key="7">
    <source>
        <dbReference type="ARBA" id="ARBA00023163"/>
    </source>
</evidence>
<dbReference type="Pfam" id="PF00320">
    <property type="entry name" value="GATA"/>
    <property type="match status" value="1"/>
</dbReference>
<dbReference type="SMART" id="SM00401">
    <property type="entry name" value="ZnF_GATA"/>
    <property type="match status" value="1"/>
</dbReference>
<comment type="subcellular location">
    <subcellularLocation>
        <location evidence="1">Nucleus</location>
    </subcellularLocation>
</comment>
<dbReference type="PROSITE" id="PS00344">
    <property type="entry name" value="GATA_ZN_FINGER_1"/>
    <property type="match status" value="1"/>
</dbReference>
<evidence type="ECO:0000256" key="9">
    <source>
        <dbReference type="ARBA" id="ARBA00024019"/>
    </source>
</evidence>
<evidence type="ECO:0000256" key="6">
    <source>
        <dbReference type="ARBA" id="ARBA00023125"/>
    </source>
</evidence>
<dbReference type="GO" id="GO:0006355">
    <property type="term" value="P:regulation of DNA-templated transcription"/>
    <property type="evidence" value="ECO:0007669"/>
    <property type="project" value="InterPro"/>
</dbReference>
<evidence type="ECO:0000313" key="12">
    <source>
        <dbReference type="EMBL" id="MBX41479.1"/>
    </source>
</evidence>
<name>A0A2P2NG94_RHIMU</name>
<keyword evidence="7" id="KW-0804">Transcription</keyword>
<dbReference type="GO" id="GO:0000976">
    <property type="term" value="F:transcription cis-regulatory region binding"/>
    <property type="evidence" value="ECO:0007669"/>
    <property type="project" value="UniProtKB-ARBA"/>
</dbReference>
<comment type="similarity">
    <text evidence="9">Belongs to the type IV zinc-finger family. Class B subfamily.</text>
</comment>
<keyword evidence="4" id="KW-0862">Zinc</keyword>
<evidence type="ECO:0000256" key="1">
    <source>
        <dbReference type="ARBA" id="ARBA00004123"/>
    </source>
</evidence>
<dbReference type="EMBL" id="GGEC01060995">
    <property type="protein sequence ID" value="MBX41479.1"/>
    <property type="molecule type" value="Transcribed_RNA"/>
</dbReference>
<dbReference type="PANTHER" id="PTHR47255:SF13">
    <property type="entry name" value="GATA-TYPE DOMAIN-CONTAINING PROTEIN"/>
    <property type="match status" value="1"/>
</dbReference>
<proteinExistence type="inferred from homology"/>
<keyword evidence="2" id="KW-0479">Metal-binding</keyword>
<dbReference type="GO" id="GO:0008270">
    <property type="term" value="F:zinc ion binding"/>
    <property type="evidence" value="ECO:0007669"/>
    <property type="project" value="UniProtKB-KW"/>
</dbReference>
<evidence type="ECO:0000259" key="11">
    <source>
        <dbReference type="PROSITE" id="PS50114"/>
    </source>
</evidence>
<dbReference type="AlphaFoldDB" id="A0A2P2NG94"/>